<feature type="signal peptide" evidence="1">
    <location>
        <begin position="1"/>
        <end position="20"/>
    </location>
</feature>
<accession>A0A7W7YIB6</accession>
<keyword evidence="3" id="KW-1185">Reference proteome</keyword>
<reference evidence="2 3" key="1">
    <citation type="submission" date="2020-08" db="EMBL/GenBank/DDBJ databases">
        <title>Genomic Encyclopedia of Type Strains, Phase IV (KMG-IV): sequencing the most valuable type-strain genomes for metagenomic binning, comparative biology and taxonomic classification.</title>
        <authorList>
            <person name="Goeker M."/>
        </authorList>
    </citation>
    <scope>NUCLEOTIDE SEQUENCE [LARGE SCALE GENOMIC DNA]</scope>
    <source>
        <strain evidence="2 3">DSM 12251</strain>
    </source>
</reference>
<dbReference type="AlphaFoldDB" id="A0A7W7YIB6"/>
<dbReference type="Proteomes" id="UP000534294">
    <property type="component" value="Unassembled WGS sequence"/>
</dbReference>
<dbReference type="RefSeq" id="WP_184205848.1">
    <property type="nucleotide sequence ID" value="NZ_JACHIF010000001.1"/>
</dbReference>
<comment type="caution">
    <text evidence="2">The sequence shown here is derived from an EMBL/GenBank/DDBJ whole genome shotgun (WGS) entry which is preliminary data.</text>
</comment>
<protein>
    <submittedName>
        <fullName evidence="2">Uncharacterized protein</fullName>
    </submittedName>
</protein>
<gene>
    <name evidence="2" type="ORF">HNQ64_000952</name>
</gene>
<dbReference type="EMBL" id="JACHIF010000001">
    <property type="protein sequence ID" value="MBB5036718.1"/>
    <property type="molecule type" value="Genomic_DNA"/>
</dbReference>
<keyword evidence="1" id="KW-0732">Signal</keyword>
<evidence type="ECO:0000256" key="1">
    <source>
        <dbReference type="SAM" id="SignalP"/>
    </source>
</evidence>
<feature type="chain" id="PRO_5031048357" evidence="1">
    <location>
        <begin position="21"/>
        <end position="311"/>
    </location>
</feature>
<name>A0A7W7YIB6_9BACT</name>
<proteinExistence type="predicted"/>
<sequence length="311" mass="33300">MKIALLPFALLALSVSSTRAAVPGSVANVTFALTLTNTIPGTVVKDSKGVPVKSPGTTPAYSNQWAIANDAAKTVVANYEYVSKMKVTKFGNKELLTELVERGILPEYGDRAPYIAGWSIVTANASGYENEFGEGFQQFPSKFYAVHKAEGDIVDLSNHIDYSFGRDYAENGTYKSVEKFTNYNTPQQTVTQSLTNAFNWKETIYYEIDFLGFDSGATVTALLDGFEFAGVSSIGVKQTSIGVGLDKMAVYVDTAGKTSGISGAGPRIEEDGERAVVEGSISFSAGKVEADVTVYPNIQTAPTPDPVDPLE</sequence>
<evidence type="ECO:0000313" key="3">
    <source>
        <dbReference type="Proteomes" id="UP000534294"/>
    </source>
</evidence>
<evidence type="ECO:0000313" key="2">
    <source>
        <dbReference type="EMBL" id="MBB5036718.1"/>
    </source>
</evidence>
<organism evidence="2 3">
    <name type="scientific">Prosthecobacter dejongeii</name>
    <dbReference type="NCBI Taxonomy" id="48465"/>
    <lineage>
        <taxon>Bacteria</taxon>
        <taxon>Pseudomonadati</taxon>
        <taxon>Verrucomicrobiota</taxon>
        <taxon>Verrucomicrobiia</taxon>
        <taxon>Verrucomicrobiales</taxon>
        <taxon>Verrucomicrobiaceae</taxon>
        <taxon>Prosthecobacter</taxon>
    </lineage>
</organism>